<keyword evidence="3" id="KW-1185">Reference proteome</keyword>
<name>A0ABT9ICD2_9ACTN</name>
<dbReference type="Proteomes" id="UP001233673">
    <property type="component" value="Unassembled WGS sequence"/>
</dbReference>
<evidence type="ECO:0000313" key="2">
    <source>
        <dbReference type="EMBL" id="MDP5183226.1"/>
    </source>
</evidence>
<reference evidence="3" key="1">
    <citation type="submission" date="2023-05" db="EMBL/GenBank/DDBJ databases">
        <title>Draft genome of Pseudofrankia sp. BMG5.37.</title>
        <authorList>
            <person name="Gtari M."/>
            <person name="Ghodhbane F."/>
            <person name="Sbissi I."/>
        </authorList>
    </citation>
    <scope>NUCLEOTIDE SEQUENCE [LARGE SCALE GENOMIC DNA]</scope>
    <source>
        <strain evidence="3">BMG 814</strain>
    </source>
</reference>
<evidence type="ECO:0000313" key="3">
    <source>
        <dbReference type="Proteomes" id="UP001233673"/>
    </source>
</evidence>
<dbReference type="RefSeq" id="WP_305999869.1">
    <property type="nucleotide sequence ID" value="NZ_JASNFN010000011.1"/>
</dbReference>
<evidence type="ECO:0000256" key="1">
    <source>
        <dbReference type="SAM" id="MobiDB-lite"/>
    </source>
</evidence>
<accession>A0ABT9ICD2</accession>
<feature type="region of interest" description="Disordered" evidence="1">
    <location>
        <begin position="155"/>
        <end position="174"/>
    </location>
</feature>
<gene>
    <name evidence="2" type="ORF">QOZ88_11305</name>
</gene>
<comment type="caution">
    <text evidence="2">The sequence shown here is derived from an EMBL/GenBank/DDBJ whole genome shotgun (WGS) entry which is preliminary data.</text>
</comment>
<dbReference type="EMBL" id="JASNFN010000011">
    <property type="protein sequence ID" value="MDP5183226.1"/>
    <property type="molecule type" value="Genomic_DNA"/>
</dbReference>
<evidence type="ECO:0008006" key="4">
    <source>
        <dbReference type="Google" id="ProtNLM"/>
    </source>
</evidence>
<protein>
    <recommendedName>
        <fullName evidence="4">DUF4178 domain-containing protein</fullName>
    </recommendedName>
</protein>
<proteinExistence type="predicted"/>
<sequence length="174" mass="18802">MHIGEPADDLALSSPTRLPVIARRVSQKVLLILLSGRMWVRDVDGQRREIAGPTWVVWYPGEALEYGTHGPTVHWVFAAPTGPVPSGSPRPGSSVRLAGDGGEVEEARLVHYLDDSPDRAGPLSVVADVAGSGIGIYALTDVVEVVEESDEDLHGWSYGPGLDHPLRLEQPQDW</sequence>
<organism evidence="2 3">
    <name type="scientific">Blastococcus carthaginiensis</name>
    <dbReference type="NCBI Taxonomy" id="3050034"/>
    <lineage>
        <taxon>Bacteria</taxon>
        <taxon>Bacillati</taxon>
        <taxon>Actinomycetota</taxon>
        <taxon>Actinomycetes</taxon>
        <taxon>Geodermatophilales</taxon>
        <taxon>Geodermatophilaceae</taxon>
        <taxon>Blastococcus</taxon>
    </lineage>
</organism>